<dbReference type="Proteomes" id="UP000693970">
    <property type="component" value="Unassembled WGS sequence"/>
</dbReference>
<accession>A0A9K3LLQ1</accession>
<dbReference type="EMBL" id="JAGRRH010000009">
    <property type="protein sequence ID" value="KAG7364760.1"/>
    <property type="molecule type" value="Genomic_DNA"/>
</dbReference>
<proteinExistence type="predicted"/>
<keyword evidence="2" id="KW-1185">Reference proteome</keyword>
<sequence length="778" mass="85957">MHYLFEHNGGKPVTAPTNNLLFTGNGVVLDERLACHFRQARPKAPYLTKLTAEELAASGSPLPTAGNLGSPFDLTKELISHLSSATKSAKDRSNLDLIQNSIHSWQLVGRDKQTDGTKVVSALHFHIEQQSKEGTLAAMASKWTKKQLDVPFANAIAEFTELNDSIVSESSSFGYKITVFCFLVVLVTNFHFQKRVTGEQLAHRQDLHGEMDRNKAQKTTELFVMGEQKSIDDVVHALFNMMCSLTFVNTNGDKSNLHSFLYDLVKLLTHGPTHNWFICQTATAKCVPHNVLVTIQDAIADEVLKDIKVAVSKSSNPFGDPSLVWQSFHYDDRKPSAASKGANAGRNVVVIKPPLKLQKSANAANDDLVNCLKQTGFFRCIDSGPTVPLPACQEWNPWEHHMFPTSSLYIDSDPAVSPKGPMSLRAAQREALVQTLDPVVQDALNCKYGVYMSLEMEFAHHNVEFARGFVSDADYATETTVNKQRVHSTTAGLFLCGFSIPKLVRFLGGPHLGATCDVDKILQTLQPSVNPEILQGLHGVFVYDAPRHCQGSSTEDNFLAFLRYGNRVSANSHPDELRKGFVKDLRRGFAIAIDKRLLPFIPDLHITPLGIVDIETPGNNLGQSSILPSTPSLIPWFSMTGPTTPVTHRSSFQILLGDNDITGAFRLIKYNPWMVSLHGFVVDGYLGFATGQTFGDTASPSNFEIPAIARQQYAPYLWLHKQEEVLHRARHFIAKMSFPDEATFRDNNSFSSANADSCNYGVLFPDGSRRPSLSALGR</sequence>
<dbReference type="AlphaFoldDB" id="A0A9K3LLQ1"/>
<reference evidence="1" key="2">
    <citation type="submission" date="2021-04" db="EMBL/GenBank/DDBJ databases">
        <authorList>
            <person name="Podell S."/>
        </authorList>
    </citation>
    <scope>NUCLEOTIDE SEQUENCE</scope>
    <source>
        <strain evidence="1">Hildebrandi</strain>
    </source>
</reference>
<reference evidence="1" key="1">
    <citation type="journal article" date="2021" name="Sci. Rep.">
        <title>Diploid genomic architecture of Nitzschia inconspicua, an elite biomass production diatom.</title>
        <authorList>
            <person name="Oliver A."/>
            <person name="Podell S."/>
            <person name="Pinowska A."/>
            <person name="Traller J.C."/>
            <person name="Smith S.R."/>
            <person name="McClure R."/>
            <person name="Beliaev A."/>
            <person name="Bohutskyi P."/>
            <person name="Hill E.A."/>
            <person name="Rabines A."/>
            <person name="Zheng H."/>
            <person name="Allen L.Z."/>
            <person name="Kuo A."/>
            <person name="Grigoriev I.V."/>
            <person name="Allen A.E."/>
            <person name="Hazlebeck D."/>
            <person name="Allen E.E."/>
        </authorList>
    </citation>
    <scope>NUCLEOTIDE SEQUENCE</scope>
    <source>
        <strain evidence="1">Hildebrandi</strain>
    </source>
</reference>
<organism evidence="1 2">
    <name type="scientific">Nitzschia inconspicua</name>
    <dbReference type="NCBI Taxonomy" id="303405"/>
    <lineage>
        <taxon>Eukaryota</taxon>
        <taxon>Sar</taxon>
        <taxon>Stramenopiles</taxon>
        <taxon>Ochrophyta</taxon>
        <taxon>Bacillariophyta</taxon>
        <taxon>Bacillariophyceae</taxon>
        <taxon>Bacillariophycidae</taxon>
        <taxon>Bacillariales</taxon>
        <taxon>Bacillariaceae</taxon>
        <taxon>Nitzschia</taxon>
    </lineage>
</organism>
<evidence type="ECO:0000313" key="1">
    <source>
        <dbReference type="EMBL" id="KAG7364760.1"/>
    </source>
</evidence>
<gene>
    <name evidence="1" type="ORF">IV203_037962</name>
</gene>
<comment type="caution">
    <text evidence="1">The sequence shown here is derived from an EMBL/GenBank/DDBJ whole genome shotgun (WGS) entry which is preliminary data.</text>
</comment>
<name>A0A9K3LLQ1_9STRA</name>
<evidence type="ECO:0000313" key="2">
    <source>
        <dbReference type="Proteomes" id="UP000693970"/>
    </source>
</evidence>
<protein>
    <submittedName>
        <fullName evidence="1">Uncharacterized protein</fullName>
    </submittedName>
</protein>
<dbReference type="OrthoDB" id="51779at2759"/>